<proteinExistence type="predicted"/>
<keyword evidence="3" id="KW-1185">Reference proteome</keyword>
<dbReference type="InterPro" id="IPR029058">
    <property type="entry name" value="AB_hydrolase_fold"/>
</dbReference>
<reference evidence="2" key="1">
    <citation type="submission" date="2018-04" db="EMBL/GenBank/DDBJ databases">
        <title>Whole genome sequencing of Hypsizygus marmoreus.</title>
        <authorList>
            <person name="Choi I.-G."/>
            <person name="Min B."/>
            <person name="Kim J.-G."/>
            <person name="Kim S."/>
            <person name="Oh Y.-L."/>
            <person name="Kong W.-S."/>
            <person name="Park H."/>
            <person name="Jeong J."/>
            <person name="Song E.-S."/>
        </authorList>
    </citation>
    <scope>NUCLEOTIDE SEQUENCE [LARGE SCALE GENOMIC DNA]</scope>
    <source>
        <strain evidence="2">51987-8</strain>
    </source>
</reference>
<dbReference type="Proteomes" id="UP000076154">
    <property type="component" value="Unassembled WGS sequence"/>
</dbReference>
<dbReference type="OrthoDB" id="3466517at2759"/>
<dbReference type="AlphaFoldDB" id="A0A369JHA2"/>
<organism evidence="2 3">
    <name type="scientific">Hypsizygus marmoreus</name>
    <name type="common">White beech mushroom</name>
    <name type="synonym">Agaricus marmoreus</name>
    <dbReference type="NCBI Taxonomy" id="39966"/>
    <lineage>
        <taxon>Eukaryota</taxon>
        <taxon>Fungi</taxon>
        <taxon>Dikarya</taxon>
        <taxon>Basidiomycota</taxon>
        <taxon>Agaricomycotina</taxon>
        <taxon>Agaricomycetes</taxon>
        <taxon>Agaricomycetidae</taxon>
        <taxon>Agaricales</taxon>
        <taxon>Tricholomatineae</taxon>
        <taxon>Lyophyllaceae</taxon>
        <taxon>Hypsizygus</taxon>
    </lineage>
</organism>
<dbReference type="Pfam" id="PF12697">
    <property type="entry name" value="Abhydrolase_6"/>
    <property type="match status" value="1"/>
</dbReference>
<comment type="caution">
    <text evidence="2">The sequence shown here is derived from an EMBL/GenBank/DDBJ whole genome shotgun (WGS) entry which is preliminary data.</text>
</comment>
<gene>
    <name evidence="2" type="ORF">Hypma_000572</name>
</gene>
<name>A0A369JHA2_HYPMA</name>
<protein>
    <recommendedName>
        <fullName evidence="1">AB hydrolase-1 domain-containing protein</fullName>
    </recommendedName>
</protein>
<evidence type="ECO:0000313" key="2">
    <source>
        <dbReference type="EMBL" id="RDB18206.1"/>
    </source>
</evidence>
<sequence length="345" mass="38301">MPLDCAQMSSALRAVSDDSISFQYTDSGPVPQTDYTTLVTIHGHTFHGAIFQRLLPLASANAIRLVNVNRREYPGSTPYTAEELKTITTGSEVERADFLRKQGVLFALFVDGLIQKLDLPEKGGVAIAGWSLGNIFAIAFATSINDVPDDTKVRLKSYVKTLILWDPPSQAFGIPEPPGSYLPLWAPELPVEVRGAVFGKWCASYFKHGNLASRDFSELNQRDADPLRPATIETMTQEELFSVADFAPGPKCETILADSTFESVLAAQRVKLLFESTVQKEWGGVKIWHLYGDANCWNVIYSAWAIEEKDKSSSIHTKIIEGANHFLMWESPEEAIKVLRECIRS</sequence>
<dbReference type="InterPro" id="IPR000073">
    <property type="entry name" value="AB_hydrolase_1"/>
</dbReference>
<dbReference type="EMBL" id="LUEZ02000106">
    <property type="protein sequence ID" value="RDB18206.1"/>
    <property type="molecule type" value="Genomic_DNA"/>
</dbReference>
<evidence type="ECO:0000259" key="1">
    <source>
        <dbReference type="Pfam" id="PF12697"/>
    </source>
</evidence>
<dbReference type="Gene3D" id="3.40.50.1820">
    <property type="entry name" value="alpha/beta hydrolase"/>
    <property type="match status" value="1"/>
</dbReference>
<feature type="domain" description="AB hydrolase-1" evidence="1">
    <location>
        <begin position="38"/>
        <end position="334"/>
    </location>
</feature>
<dbReference type="SUPFAM" id="SSF53474">
    <property type="entry name" value="alpha/beta-Hydrolases"/>
    <property type="match status" value="1"/>
</dbReference>
<accession>A0A369JHA2</accession>
<evidence type="ECO:0000313" key="3">
    <source>
        <dbReference type="Proteomes" id="UP000076154"/>
    </source>
</evidence>
<dbReference type="InParanoid" id="A0A369JHA2"/>